<keyword evidence="2" id="KW-1185">Reference proteome</keyword>
<comment type="caution">
    <text evidence="1">The sequence shown here is derived from an EMBL/GenBank/DDBJ whole genome shotgun (WGS) entry which is preliminary data.</text>
</comment>
<feature type="non-terminal residue" evidence="1">
    <location>
        <position position="1"/>
    </location>
</feature>
<proteinExistence type="predicted"/>
<dbReference type="OrthoDB" id="2442126at2759"/>
<protein>
    <submittedName>
        <fullName evidence="1">9875_t:CDS:1</fullName>
    </submittedName>
</protein>
<evidence type="ECO:0000313" key="1">
    <source>
        <dbReference type="EMBL" id="CAG8630236.1"/>
    </source>
</evidence>
<sequence length="89" mass="10282">IQKQSNQITLSQNDLKKLMETVTSLKGSIAREDYTLKRPSGPGKQKADNITMDQFLDYLLQSTDLLGENYDYDPVEDLRLQFEQLEINQ</sequence>
<accession>A0A9N9DCL0</accession>
<dbReference type="Proteomes" id="UP000789706">
    <property type="component" value="Unassembled WGS sequence"/>
</dbReference>
<dbReference type="EMBL" id="CAJVPK010003710">
    <property type="protein sequence ID" value="CAG8630236.1"/>
    <property type="molecule type" value="Genomic_DNA"/>
</dbReference>
<gene>
    <name evidence="1" type="ORF">DEBURN_LOCUS10744</name>
</gene>
<feature type="non-terminal residue" evidence="1">
    <location>
        <position position="89"/>
    </location>
</feature>
<reference evidence="1" key="1">
    <citation type="submission" date="2021-06" db="EMBL/GenBank/DDBJ databases">
        <authorList>
            <person name="Kallberg Y."/>
            <person name="Tangrot J."/>
            <person name="Rosling A."/>
        </authorList>
    </citation>
    <scope>NUCLEOTIDE SEQUENCE</scope>
    <source>
        <strain evidence="1">AZ414A</strain>
    </source>
</reference>
<evidence type="ECO:0000313" key="2">
    <source>
        <dbReference type="Proteomes" id="UP000789706"/>
    </source>
</evidence>
<name>A0A9N9DCL0_9GLOM</name>
<dbReference type="AlphaFoldDB" id="A0A9N9DCL0"/>
<organism evidence="1 2">
    <name type="scientific">Diversispora eburnea</name>
    <dbReference type="NCBI Taxonomy" id="1213867"/>
    <lineage>
        <taxon>Eukaryota</taxon>
        <taxon>Fungi</taxon>
        <taxon>Fungi incertae sedis</taxon>
        <taxon>Mucoromycota</taxon>
        <taxon>Glomeromycotina</taxon>
        <taxon>Glomeromycetes</taxon>
        <taxon>Diversisporales</taxon>
        <taxon>Diversisporaceae</taxon>
        <taxon>Diversispora</taxon>
    </lineage>
</organism>